<dbReference type="InterPro" id="IPR032675">
    <property type="entry name" value="LRR_dom_sf"/>
</dbReference>
<dbReference type="InterPro" id="IPR036047">
    <property type="entry name" value="F-box-like_dom_sf"/>
</dbReference>
<evidence type="ECO:0000259" key="1">
    <source>
        <dbReference type="Pfam" id="PF12937"/>
    </source>
</evidence>
<accession>A0ABP1D986</accession>
<sequence length="431" mass="48564">MESIKSPKEALDVFLGHVGKTWPISKRFHTEALDYKSELRNMERLEREVSNAISNAFRAASSTLRVQRNCAWFPLLRASTQDLSYIISRLLLALENPTDIWTLSQVCAKMRQACLSDPSLWRHVDLTRMSPKLATEMIARGGHEELIIDLTQTPSGAVAKKPARHRYGVRPHPQPYADRNRHAFIKDNSAAIRELHLTVEGMQSCLENLKMPSLETLHVDSDDRTSVNYLMDVFEHGQNGDTCSERKPCTEHVPCREHHPCPRLKQLFLQGVLLSGSPVALVGLTSLSISLPEPVGDCISTLLKALPNLEDLGLHASTSGMFPTFPSTDQDKFTVFAKLKCLHLELVASDIYNFLSSILTSESLILDLQVGRPRTGKLFPLDRRCLPCLSQVQKLSVHKEDDLDSRICGCRLVPQRVWFHLPDPLSQYHIH</sequence>
<evidence type="ECO:0000313" key="2">
    <source>
        <dbReference type="EMBL" id="CAL1703469.1"/>
    </source>
</evidence>
<reference evidence="3" key="1">
    <citation type="submission" date="2024-04" db="EMBL/GenBank/DDBJ databases">
        <authorList>
            <person name="Shaw F."/>
            <person name="Minotto A."/>
        </authorList>
    </citation>
    <scope>NUCLEOTIDE SEQUENCE [LARGE SCALE GENOMIC DNA]</scope>
</reference>
<keyword evidence="3" id="KW-1185">Reference proteome</keyword>
<dbReference type="Proteomes" id="UP001497453">
    <property type="component" value="Chromosome 3"/>
</dbReference>
<dbReference type="EMBL" id="OZ037946">
    <property type="protein sequence ID" value="CAL1703469.1"/>
    <property type="molecule type" value="Genomic_DNA"/>
</dbReference>
<gene>
    <name evidence="2" type="ORF">GFSPODELE1_LOCUS4594</name>
</gene>
<name>A0ABP1D986_9APHY</name>
<dbReference type="Gene3D" id="3.80.10.10">
    <property type="entry name" value="Ribonuclease Inhibitor"/>
    <property type="match status" value="1"/>
</dbReference>
<dbReference type="InterPro" id="IPR001810">
    <property type="entry name" value="F-box_dom"/>
</dbReference>
<dbReference type="Pfam" id="PF12937">
    <property type="entry name" value="F-box-like"/>
    <property type="match status" value="1"/>
</dbReference>
<proteinExistence type="predicted"/>
<feature type="domain" description="F-box" evidence="1">
    <location>
        <begin position="93"/>
        <end position="126"/>
    </location>
</feature>
<dbReference type="SUPFAM" id="SSF81383">
    <property type="entry name" value="F-box domain"/>
    <property type="match status" value="1"/>
</dbReference>
<protein>
    <recommendedName>
        <fullName evidence="1">F-box domain-containing protein</fullName>
    </recommendedName>
</protein>
<evidence type="ECO:0000313" key="3">
    <source>
        <dbReference type="Proteomes" id="UP001497453"/>
    </source>
</evidence>
<organism evidence="2 3">
    <name type="scientific">Somion occarium</name>
    <dbReference type="NCBI Taxonomy" id="3059160"/>
    <lineage>
        <taxon>Eukaryota</taxon>
        <taxon>Fungi</taxon>
        <taxon>Dikarya</taxon>
        <taxon>Basidiomycota</taxon>
        <taxon>Agaricomycotina</taxon>
        <taxon>Agaricomycetes</taxon>
        <taxon>Polyporales</taxon>
        <taxon>Cerrenaceae</taxon>
        <taxon>Somion</taxon>
    </lineage>
</organism>